<keyword evidence="12 16" id="KW-0833">Ubl conjugation pathway</keyword>
<sequence>MLHSTLPHFAGIAATKSTVLPSFAFNPSEDVDASIDSNFQLVLKKVSKKDFTTKLKGLQEFADLLQNAEPSVVKSLLPSWPRFYSVLATHPDNKIREATQHVHRTIVLKAKRDIAPYLKQLMATWYISQYDNYPAAARAAAQAFKETFSPVKFKEAVMVYHQEIFHSIRDNLLVQTAETVSPNQYTANEAATRYERIVTSCLQGYAKYLQEFPVEKTGESSSLSSEIVSHKKFWKLAQSKDRLIKASWFQVLSVLLQRAVHLLAGKEAQTMATILNSLGEEDPMVLPRVWECLLLVMATPDWWKFVNIDQQLTPKILAVLKQGGGGNAGLIYPNFLPLLSNWPPMEENKWKQFLANFLDSMISGLKLRTTVTKSQETTEIAVCYTECLQFLITRNLTNMPLCKFLIKHLSTVLEWCLLTEAVQYKLIFAKVSTLMQNLDKNKDADVMQGLLEYFFIGLFDLFSRLLNSPHAVTVVTKQAELALCLKDNGHEKAEANSKFYTQALQQFVLNILDLYIQYIEKTSLSELFASLCLLIENFGKEPIFQFALMLLKQDASASVHINIYNQWFKKWLQSEEMCCPSLLDLVFLMFEYVTDLEKEIILNYLLEVEHSNCDSWTIARALQGHYLNDPVVRKWLKEDKVSAFFQSTVHEYISAGGNSEKVGTFKQALAASAQGALLISPHALDAIQTEISQALTAGEDTKSLNAACELACCLCEIICTQKYYPRYGHQLLLNLFKVSFNCDDDHPIDKNALSTINSTWVKSLGDLLDGLNRERCEKILEKFLDSLEEYFSSIIASKLRGHFQPLNDRIQMVWDTISQSNIGLTEWLLEFLIEKTARTQSKVITLCKVACFIKGTINSPNENIVDQESISEEEILSYFVNNFMAMAVVPNMQVESNEVLNAIYSLSVCETFLEHFNNIKHYQEILHYHNSSWQMNLDLIRQIHDLVKVRRWDCGLPGIRVGKLNDRSSEASVCSVQTMTTDEFEVIFQEAEFFRKQMTVYENCPLSWEEVHKLIKSVKSCRKLVENPELPQKHWDLAVMALVLSTELSNKSKSSFKTVQYQALLVAVSDLYIAICKKVAKLKETQDNASYAQEWTDLLFVGFHNDLLQLWISLAGNFSKCAEDSLVNLPFLQCFGEVTNWFSHELIMQQENVSYSKLLKMCCETLITNSQIILQLWGHKMLMILVPGLLKIDQESASASTESETVLIFEHFKDKLTETQDIVNSMLMDFSVPENSCKLEPTFDSYTYTFGYMMLWDVIVALCDQASPELRLQYCDWLRKELFLHLFLTNIFKLMSTQDLQQGDAKAALGQTFVTHPLAAPWHFTFFGSETIENFSRYLYKCFLEQFPALVRQWWTGLDNKFSQIVEKITVTHVSPHICNGALNDVLKYQDLFKNLKVKVMPIVREIQAVYMVDEAQMELTITLPANYPLGSPDIGCNRQISGTIQKQLLQFKKCILLQNGKIWDGLVLWHANLDKKFEGIEECYICYSVLHVGTYQFPKLSCRMCKKKFHSACLYKWFNTSRKSTCPICRNLF</sequence>
<dbReference type="CDD" id="cd16491">
    <property type="entry name" value="RING-CH-C4HC3_LTN1"/>
    <property type="match status" value="1"/>
</dbReference>
<dbReference type="InterPro" id="IPR013083">
    <property type="entry name" value="Znf_RING/FYVE/PHD"/>
</dbReference>
<keyword evidence="7" id="KW-0963">Cytoplasm</keyword>
<comment type="similarity">
    <text evidence="4 16">Belongs to the LTN1 family.</text>
</comment>
<evidence type="ECO:0000256" key="12">
    <source>
        <dbReference type="ARBA" id="ARBA00022786"/>
    </source>
</evidence>
<evidence type="ECO:0000256" key="2">
    <source>
        <dbReference type="ARBA" id="ARBA00004514"/>
    </source>
</evidence>
<evidence type="ECO:0000256" key="13">
    <source>
        <dbReference type="ARBA" id="ARBA00022833"/>
    </source>
</evidence>
<dbReference type="FunFam" id="3.30.40.10:FF:000038">
    <property type="entry name" value="E3 ubiquitin-protein ligase listerin"/>
    <property type="match status" value="1"/>
</dbReference>
<reference evidence="18 19" key="1">
    <citation type="journal article" date="2013" name="Genome Biol.">
        <title>Draft genome of the mountain pine beetle, Dendroctonus ponderosae Hopkins, a major forest pest.</title>
        <authorList>
            <person name="Keeling C.I."/>
            <person name="Yuen M.M."/>
            <person name="Liao N.Y."/>
            <person name="Docking T.R."/>
            <person name="Chan S.K."/>
            <person name="Taylor G.A."/>
            <person name="Palmquist D.L."/>
            <person name="Jackman S.D."/>
            <person name="Nguyen A."/>
            <person name="Li M."/>
            <person name="Henderson H."/>
            <person name="Janes J.K."/>
            <person name="Zhao Y."/>
            <person name="Pandoh P."/>
            <person name="Moore R."/>
            <person name="Sperling F.A."/>
            <person name="Huber D.P."/>
            <person name="Birol I."/>
            <person name="Jones S.J."/>
            <person name="Bohlmann J."/>
        </authorList>
    </citation>
    <scope>NUCLEOTIDE SEQUENCE</scope>
</reference>
<dbReference type="GO" id="GO:1990116">
    <property type="term" value="P:ribosome-associated ubiquitin-dependent protein catabolic process"/>
    <property type="evidence" value="ECO:0007669"/>
    <property type="project" value="UniProtKB-UniRule"/>
</dbReference>
<evidence type="ECO:0000256" key="11">
    <source>
        <dbReference type="ARBA" id="ARBA00022771"/>
    </source>
</evidence>
<keyword evidence="8 16" id="KW-0808">Transferase</keyword>
<comment type="function">
    <text evidence="16">E3 ubiquitin-protein ligase. Component of the ribosome quality control complex (RQC), a ribosome-associated complex that mediates ubiquitination and extraction of incompletely synthesized nascent chains for proteasomal degradation.</text>
</comment>
<dbReference type="GO" id="GO:1990112">
    <property type="term" value="C:RQC complex"/>
    <property type="evidence" value="ECO:0007669"/>
    <property type="project" value="UniProtKB-UniRule"/>
</dbReference>
<dbReference type="GO" id="GO:0072344">
    <property type="term" value="P:rescue of stalled ribosome"/>
    <property type="evidence" value="ECO:0007669"/>
    <property type="project" value="UniProtKB-UniRule"/>
</dbReference>
<evidence type="ECO:0000256" key="16">
    <source>
        <dbReference type="RuleBase" id="RU367090"/>
    </source>
</evidence>
<dbReference type="SUPFAM" id="SSF57850">
    <property type="entry name" value="RING/U-box"/>
    <property type="match status" value="1"/>
</dbReference>
<evidence type="ECO:0000313" key="19">
    <source>
        <dbReference type="Proteomes" id="UP000030742"/>
    </source>
</evidence>
<dbReference type="InterPro" id="IPR039795">
    <property type="entry name" value="LTN1/Rkr1"/>
</dbReference>
<dbReference type="Proteomes" id="UP000030742">
    <property type="component" value="Unassembled WGS sequence"/>
</dbReference>
<keyword evidence="13 16" id="KW-0862">Zinc</keyword>
<comment type="catalytic activity">
    <reaction evidence="1 16">
        <text>S-ubiquitinyl-[E2 ubiquitin-conjugating enzyme]-L-cysteine + [acceptor protein]-L-lysine = [E2 ubiquitin-conjugating enzyme]-L-cysteine + N(6)-ubiquitinyl-[acceptor protein]-L-lysine.</text>
        <dbReference type="EC" id="2.3.2.27"/>
    </reaction>
</comment>
<dbReference type="InterPro" id="IPR011016">
    <property type="entry name" value="Znf_RING-CH"/>
</dbReference>
<dbReference type="Pfam" id="PF23009">
    <property type="entry name" value="UBC_like"/>
    <property type="match status" value="1"/>
</dbReference>
<dbReference type="OrthoDB" id="6108at2759"/>
<dbReference type="PANTHER" id="PTHR12389">
    <property type="entry name" value="ZINC FINGER PROTEIN 294"/>
    <property type="match status" value="1"/>
</dbReference>
<dbReference type="GO" id="GO:0005829">
    <property type="term" value="C:cytosol"/>
    <property type="evidence" value="ECO:0007669"/>
    <property type="project" value="UniProtKB-SubCell"/>
</dbReference>
<name>U4U094_DENPD</name>
<keyword evidence="11 15" id="KW-0863">Zinc-finger</keyword>
<evidence type="ECO:0000313" key="18">
    <source>
        <dbReference type="EMBL" id="ERL86497.1"/>
    </source>
</evidence>
<evidence type="ECO:0000256" key="8">
    <source>
        <dbReference type="ARBA" id="ARBA00022679"/>
    </source>
</evidence>
<dbReference type="Gene3D" id="3.30.40.10">
    <property type="entry name" value="Zinc/RING finger domain, C3HC4 (zinc finger)"/>
    <property type="match status" value="1"/>
</dbReference>
<dbReference type="InterPro" id="IPR039804">
    <property type="entry name" value="RING-CH-C4HC3_LTN1"/>
</dbReference>
<gene>
    <name evidence="18" type="ORF">D910_03901</name>
</gene>
<dbReference type="GO" id="GO:0008270">
    <property type="term" value="F:zinc ion binding"/>
    <property type="evidence" value="ECO:0007669"/>
    <property type="project" value="UniProtKB-KW"/>
</dbReference>
<dbReference type="PROSITE" id="PS50089">
    <property type="entry name" value="ZF_RING_2"/>
    <property type="match status" value="1"/>
</dbReference>
<dbReference type="GO" id="GO:0016567">
    <property type="term" value="P:protein ubiquitination"/>
    <property type="evidence" value="ECO:0007669"/>
    <property type="project" value="UniProtKB-UniPathway"/>
</dbReference>
<protein>
    <recommendedName>
        <fullName evidence="6 16">E3 ubiquitin-protein ligase listerin</fullName>
        <ecNumber evidence="5 16">2.3.2.27</ecNumber>
    </recommendedName>
    <alternativeName>
        <fullName evidence="14 16">RING-type E3 ubiquitin transferase listerin</fullName>
    </alternativeName>
</protein>
<dbReference type="InterPro" id="IPR054476">
    <property type="entry name" value="Ltn1_N"/>
</dbReference>
<comment type="subcellular location">
    <subcellularLocation>
        <location evidence="2">Cytoplasm</location>
        <location evidence="2">Cytosol</location>
    </subcellularLocation>
</comment>
<dbReference type="STRING" id="77166.U4U094"/>
<comment type="pathway">
    <text evidence="3 16">Protein modification; protein ubiquitination.</text>
</comment>
<keyword evidence="9 16" id="KW-0479">Metal-binding</keyword>
<dbReference type="EMBL" id="KB631815">
    <property type="protein sequence ID" value="ERL86497.1"/>
    <property type="molecule type" value="Genomic_DNA"/>
</dbReference>
<dbReference type="EC" id="2.3.2.27" evidence="5 16"/>
<dbReference type="UniPathway" id="UPA00143"/>
<comment type="subunit">
    <text evidence="16">Component of the ribosome quality control complex (RQC).</text>
</comment>
<evidence type="ECO:0000256" key="5">
    <source>
        <dbReference type="ARBA" id="ARBA00012483"/>
    </source>
</evidence>
<feature type="domain" description="RING-type" evidence="17">
    <location>
        <begin position="1484"/>
        <end position="1531"/>
    </location>
</feature>
<proteinExistence type="inferred from homology"/>
<dbReference type="Pfam" id="PF22999">
    <property type="entry name" value="LTN1_E3_ligase_6th"/>
    <property type="match status" value="1"/>
</dbReference>
<dbReference type="InterPro" id="IPR054478">
    <property type="entry name" value="LTN1_UBC"/>
</dbReference>
<dbReference type="SMART" id="SM00744">
    <property type="entry name" value="RINGv"/>
    <property type="match status" value="1"/>
</dbReference>
<dbReference type="Pfam" id="PF22958">
    <property type="entry name" value="Ltn1_1st"/>
    <property type="match status" value="1"/>
</dbReference>
<dbReference type="GO" id="GO:0061630">
    <property type="term" value="F:ubiquitin protein ligase activity"/>
    <property type="evidence" value="ECO:0007669"/>
    <property type="project" value="UniProtKB-UniRule"/>
</dbReference>
<dbReference type="InterPro" id="IPR016024">
    <property type="entry name" value="ARM-type_fold"/>
</dbReference>
<evidence type="ECO:0000256" key="6">
    <source>
        <dbReference type="ARBA" id="ARBA00017157"/>
    </source>
</evidence>
<evidence type="ECO:0000256" key="10">
    <source>
        <dbReference type="ARBA" id="ARBA00022737"/>
    </source>
</evidence>
<evidence type="ECO:0000256" key="1">
    <source>
        <dbReference type="ARBA" id="ARBA00000900"/>
    </source>
</evidence>
<evidence type="ECO:0000256" key="7">
    <source>
        <dbReference type="ARBA" id="ARBA00022490"/>
    </source>
</evidence>
<accession>U4U094</accession>
<dbReference type="PANTHER" id="PTHR12389:SF0">
    <property type="entry name" value="E3 UBIQUITIN-PROTEIN LIGASE LISTERIN"/>
    <property type="match status" value="1"/>
</dbReference>
<evidence type="ECO:0000256" key="15">
    <source>
        <dbReference type="PROSITE-ProRule" id="PRU00175"/>
    </source>
</evidence>
<evidence type="ECO:0000259" key="17">
    <source>
        <dbReference type="PROSITE" id="PS50089"/>
    </source>
</evidence>
<dbReference type="GO" id="GO:0043023">
    <property type="term" value="F:ribosomal large subunit binding"/>
    <property type="evidence" value="ECO:0007669"/>
    <property type="project" value="TreeGrafter"/>
</dbReference>
<evidence type="ECO:0000256" key="4">
    <source>
        <dbReference type="ARBA" id="ARBA00007997"/>
    </source>
</evidence>
<evidence type="ECO:0000256" key="3">
    <source>
        <dbReference type="ARBA" id="ARBA00004906"/>
    </source>
</evidence>
<organism evidence="18 19">
    <name type="scientific">Dendroctonus ponderosae</name>
    <name type="common">Mountain pine beetle</name>
    <dbReference type="NCBI Taxonomy" id="77166"/>
    <lineage>
        <taxon>Eukaryota</taxon>
        <taxon>Metazoa</taxon>
        <taxon>Ecdysozoa</taxon>
        <taxon>Arthropoda</taxon>
        <taxon>Hexapoda</taxon>
        <taxon>Insecta</taxon>
        <taxon>Pterygota</taxon>
        <taxon>Neoptera</taxon>
        <taxon>Endopterygota</taxon>
        <taxon>Coleoptera</taxon>
        <taxon>Polyphaga</taxon>
        <taxon>Cucujiformia</taxon>
        <taxon>Curculionidae</taxon>
        <taxon>Scolytinae</taxon>
        <taxon>Dendroctonus</taxon>
    </lineage>
</organism>
<keyword evidence="10" id="KW-0677">Repeat</keyword>
<evidence type="ECO:0000256" key="9">
    <source>
        <dbReference type="ARBA" id="ARBA00022723"/>
    </source>
</evidence>
<evidence type="ECO:0000256" key="14">
    <source>
        <dbReference type="ARBA" id="ARBA00032366"/>
    </source>
</evidence>
<dbReference type="SUPFAM" id="SSF48371">
    <property type="entry name" value="ARM repeat"/>
    <property type="match status" value="1"/>
</dbReference>
<dbReference type="InterPro" id="IPR001841">
    <property type="entry name" value="Znf_RING"/>
</dbReference>
<dbReference type="InterPro" id="IPR054477">
    <property type="entry name" value="LTN1_E3_ligase_6th"/>
</dbReference>